<reference evidence="12" key="1">
    <citation type="journal article" date="2012" name="Genome Res.">
        <title>Genomic characterization of the Bacillus cereus sensu lato species: Backdrop to the evolution of Bacillus anthracis.</title>
        <authorList>
            <person name="Zwick M.E."/>
            <person name="Joseph S.J."/>
            <person name="Didelot X."/>
            <person name="Chen P.E."/>
            <person name="Bishop-Lilly K.A."/>
            <person name="Stewart A.C."/>
            <person name="Willner K."/>
            <person name="Nolan N."/>
            <person name="Lentz S."/>
            <person name="Thomason M.K."/>
            <person name="Sozhamannan S."/>
            <person name="Mateczun A.J."/>
            <person name="Du L."/>
            <person name="Read T.D."/>
        </authorList>
    </citation>
    <scope>NUCLEOTIDE SEQUENCE [LARGE SCALE GENOMIC DNA]</scope>
    <source>
        <strain evidence="12">AH603</strain>
    </source>
</reference>
<dbReference type="InterPro" id="IPR001789">
    <property type="entry name" value="Sig_transdc_resp-reg_receiver"/>
</dbReference>
<evidence type="ECO:0000256" key="2">
    <source>
        <dbReference type="ARBA" id="ARBA00022490"/>
    </source>
</evidence>
<dbReference type="Pfam" id="PF00072">
    <property type="entry name" value="Response_reg"/>
    <property type="match status" value="1"/>
</dbReference>
<keyword evidence="6 9" id="KW-0238">DNA-binding</keyword>
<dbReference type="CDD" id="cd17574">
    <property type="entry name" value="REC_OmpR"/>
    <property type="match status" value="1"/>
</dbReference>
<dbReference type="GO" id="GO:0000156">
    <property type="term" value="F:phosphorelay response regulator activity"/>
    <property type="evidence" value="ECO:0007669"/>
    <property type="project" value="TreeGrafter"/>
</dbReference>
<evidence type="ECO:0000256" key="9">
    <source>
        <dbReference type="PROSITE-ProRule" id="PRU01091"/>
    </source>
</evidence>
<dbReference type="SUPFAM" id="SSF52172">
    <property type="entry name" value="CheY-like"/>
    <property type="match status" value="1"/>
</dbReference>
<dbReference type="Gene3D" id="3.40.50.2300">
    <property type="match status" value="1"/>
</dbReference>
<dbReference type="Proteomes" id="UP000001753">
    <property type="component" value="Chromosome"/>
</dbReference>
<dbReference type="InterPro" id="IPR001867">
    <property type="entry name" value="OmpR/PhoB-type_DNA-bd"/>
</dbReference>
<keyword evidence="7" id="KW-0804">Transcription</keyword>
<gene>
    <name evidence="12" type="ORF">bcere0026_54170</name>
</gene>
<keyword evidence="5" id="KW-0805">Transcription regulation</keyword>
<dbReference type="Gene3D" id="6.10.250.690">
    <property type="match status" value="1"/>
</dbReference>
<dbReference type="GO" id="GO:0005829">
    <property type="term" value="C:cytosol"/>
    <property type="evidence" value="ECO:0007669"/>
    <property type="project" value="TreeGrafter"/>
</dbReference>
<protein>
    <submittedName>
        <fullName evidence="12">Two-component response regulator</fullName>
    </submittedName>
</protein>
<evidence type="ECO:0000259" key="10">
    <source>
        <dbReference type="PROSITE" id="PS50110"/>
    </source>
</evidence>
<feature type="domain" description="Response regulatory" evidence="10">
    <location>
        <begin position="9"/>
        <end position="122"/>
    </location>
</feature>
<dbReference type="PROSITE" id="PS50110">
    <property type="entry name" value="RESPONSE_REGULATORY"/>
    <property type="match status" value="1"/>
</dbReference>
<evidence type="ECO:0000313" key="12">
    <source>
        <dbReference type="EMBL" id="EEL67636.1"/>
    </source>
</evidence>
<dbReference type="GO" id="GO:0000976">
    <property type="term" value="F:transcription cis-regulatory region binding"/>
    <property type="evidence" value="ECO:0007669"/>
    <property type="project" value="TreeGrafter"/>
</dbReference>
<keyword evidence="4" id="KW-0902">Two-component regulatory system</keyword>
<dbReference type="EMBL" id="ACMP01000184">
    <property type="protein sequence ID" value="EEL67636.1"/>
    <property type="molecule type" value="Genomic_DNA"/>
</dbReference>
<evidence type="ECO:0000256" key="8">
    <source>
        <dbReference type="PROSITE-ProRule" id="PRU00169"/>
    </source>
</evidence>
<dbReference type="CDD" id="cd00383">
    <property type="entry name" value="trans_reg_C"/>
    <property type="match status" value="1"/>
</dbReference>
<accession>C2Y368</accession>
<comment type="subcellular location">
    <subcellularLocation>
        <location evidence="1">Cytoplasm</location>
    </subcellularLocation>
</comment>
<dbReference type="PANTHER" id="PTHR48111">
    <property type="entry name" value="REGULATOR OF RPOS"/>
    <property type="match status" value="1"/>
</dbReference>
<dbReference type="SUPFAM" id="SSF46894">
    <property type="entry name" value="C-terminal effector domain of the bipartite response regulators"/>
    <property type="match status" value="1"/>
</dbReference>
<name>C2Y368_BACMY</name>
<feature type="DNA-binding region" description="OmpR/PhoB-type" evidence="9">
    <location>
        <begin position="136"/>
        <end position="233"/>
    </location>
</feature>
<dbReference type="SMART" id="SM00862">
    <property type="entry name" value="Trans_reg_C"/>
    <property type="match status" value="1"/>
</dbReference>
<dbReference type="PANTHER" id="PTHR48111:SF2">
    <property type="entry name" value="RESPONSE REGULATOR SAER"/>
    <property type="match status" value="1"/>
</dbReference>
<dbReference type="Gene3D" id="1.10.10.10">
    <property type="entry name" value="Winged helix-like DNA-binding domain superfamily/Winged helix DNA-binding domain"/>
    <property type="match status" value="1"/>
</dbReference>
<dbReference type="GO" id="GO:0032993">
    <property type="term" value="C:protein-DNA complex"/>
    <property type="evidence" value="ECO:0007669"/>
    <property type="project" value="TreeGrafter"/>
</dbReference>
<feature type="domain" description="OmpR/PhoB-type" evidence="11">
    <location>
        <begin position="136"/>
        <end position="233"/>
    </location>
</feature>
<organism evidence="12">
    <name type="scientific">Bacillus mycoides</name>
    <dbReference type="NCBI Taxonomy" id="1405"/>
    <lineage>
        <taxon>Bacteria</taxon>
        <taxon>Bacillati</taxon>
        <taxon>Bacillota</taxon>
        <taxon>Bacilli</taxon>
        <taxon>Bacillales</taxon>
        <taxon>Bacillaceae</taxon>
        <taxon>Bacillus</taxon>
        <taxon>Bacillus cereus group</taxon>
    </lineage>
</organism>
<dbReference type="InterPro" id="IPR036388">
    <property type="entry name" value="WH-like_DNA-bd_sf"/>
</dbReference>
<evidence type="ECO:0000256" key="1">
    <source>
        <dbReference type="ARBA" id="ARBA00004496"/>
    </source>
</evidence>
<feature type="modified residue" description="4-aspartylphosphate" evidence="8">
    <location>
        <position position="58"/>
    </location>
</feature>
<dbReference type="Pfam" id="PF00486">
    <property type="entry name" value="Trans_reg_C"/>
    <property type="match status" value="1"/>
</dbReference>
<dbReference type="SMART" id="SM00448">
    <property type="entry name" value="REC"/>
    <property type="match status" value="1"/>
</dbReference>
<comment type="caution">
    <text evidence="12">The sequence shown here is derived from an EMBL/GenBank/DDBJ whole genome shotgun (WGS) entry which is preliminary data.</text>
</comment>
<evidence type="ECO:0000256" key="5">
    <source>
        <dbReference type="ARBA" id="ARBA00023015"/>
    </source>
</evidence>
<dbReference type="FunFam" id="1.10.10.10:FF:000018">
    <property type="entry name" value="DNA-binding response regulator ResD"/>
    <property type="match status" value="1"/>
</dbReference>
<dbReference type="HOGENOM" id="CLU_000445_30_4_9"/>
<dbReference type="InterPro" id="IPR016032">
    <property type="entry name" value="Sig_transdc_resp-reg_C-effctor"/>
</dbReference>
<evidence type="ECO:0000256" key="6">
    <source>
        <dbReference type="ARBA" id="ARBA00023125"/>
    </source>
</evidence>
<proteinExistence type="predicted"/>
<dbReference type="InterPro" id="IPR039420">
    <property type="entry name" value="WalR-like"/>
</dbReference>
<dbReference type="GO" id="GO:0006355">
    <property type="term" value="P:regulation of DNA-templated transcription"/>
    <property type="evidence" value="ECO:0007669"/>
    <property type="project" value="InterPro"/>
</dbReference>
<keyword evidence="2" id="KW-0963">Cytoplasm</keyword>
<keyword evidence="3 8" id="KW-0597">Phosphoprotein</keyword>
<dbReference type="PROSITE" id="PS51755">
    <property type="entry name" value="OMPR_PHOB"/>
    <property type="match status" value="1"/>
</dbReference>
<evidence type="ECO:0000256" key="3">
    <source>
        <dbReference type="ARBA" id="ARBA00022553"/>
    </source>
</evidence>
<evidence type="ECO:0000259" key="11">
    <source>
        <dbReference type="PROSITE" id="PS51755"/>
    </source>
</evidence>
<dbReference type="FunFam" id="3.40.50.2300:FF:000001">
    <property type="entry name" value="DNA-binding response regulator PhoB"/>
    <property type="match status" value="1"/>
</dbReference>
<dbReference type="InterPro" id="IPR011006">
    <property type="entry name" value="CheY-like_superfamily"/>
</dbReference>
<sequence length="233" mass="26961">MWRNNMESKILIVDDDKEIRNLISVYLENEGLKTQKAEDAIGALQLLEEKEFDLIILDIMMPNMDGIEACMKIREDRNMPIIMLSAKSEDIDKIQGLASGADDYLTKPFNPLELIARVKSQLRRFKKYNTSINHNKSILEIGDLTVNTDTRQVWIRGKETRLTPKEFDILELLASNKGIVLSVAKIYEAVWKEVFYKSDNTVMVHITKIRDKIEEDSKHPIYIKTVWGIGYKI</sequence>
<dbReference type="AlphaFoldDB" id="C2Y368"/>
<evidence type="ECO:0000256" key="4">
    <source>
        <dbReference type="ARBA" id="ARBA00023012"/>
    </source>
</evidence>
<evidence type="ECO:0000256" key="7">
    <source>
        <dbReference type="ARBA" id="ARBA00023163"/>
    </source>
</evidence>